<feature type="site" description="Raises pKa of active site His" evidence="4">
    <location>
        <position position="145"/>
    </location>
</feature>
<name>A0A7G9RXK3_9FIRM</name>
<feature type="active site" description="Proton donor" evidence="4">
    <location>
        <position position="104"/>
    </location>
</feature>
<dbReference type="GO" id="GO:0005737">
    <property type="term" value="C:cytoplasm"/>
    <property type="evidence" value="ECO:0007669"/>
    <property type="project" value="TreeGrafter"/>
</dbReference>
<dbReference type="RefSeq" id="WP_187533458.1">
    <property type="nucleotide sequence ID" value="NZ_CBCSHU010000007.1"/>
</dbReference>
<feature type="binding site" evidence="4">
    <location>
        <position position="60"/>
    </location>
    <ligand>
        <name>(6R)-10-formyltetrahydrofolate</name>
        <dbReference type="ChEBI" id="CHEBI:195366"/>
    </ligand>
</feature>
<protein>
    <recommendedName>
        <fullName evidence="4">Phosphoribosylglycinamide formyltransferase</fullName>
        <ecNumber evidence="4">2.1.2.2</ecNumber>
    </recommendedName>
    <alternativeName>
        <fullName evidence="4">5'-phosphoribosylglycinamide transformylase</fullName>
    </alternativeName>
    <alternativeName>
        <fullName evidence="4">GAR transformylase</fullName>
        <shortName evidence="4">GART</shortName>
    </alternativeName>
</protein>
<dbReference type="EC" id="2.1.2.2" evidence="4"/>
<keyword evidence="2 4" id="KW-0808">Transferase</keyword>
<dbReference type="GO" id="GO:0006189">
    <property type="term" value="P:'de novo' IMP biosynthetic process"/>
    <property type="evidence" value="ECO:0007669"/>
    <property type="project" value="UniProtKB-UniRule"/>
</dbReference>
<evidence type="ECO:0000313" key="6">
    <source>
        <dbReference type="EMBL" id="QNN60328.1"/>
    </source>
</evidence>
<keyword evidence="7" id="KW-1185">Reference proteome</keyword>
<evidence type="ECO:0000313" key="7">
    <source>
        <dbReference type="Proteomes" id="UP000515928"/>
    </source>
</evidence>
<gene>
    <name evidence="4" type="primary">purN</name>
    <name evidence="6" type="ORF">H9L01_08105</name>
</gene>
<dbReference type="HAMAP" id="MF_01930">
    <property type="entry name" value="PurN"/>
    <property type="match status" value="1"/>
</dbReference>
<evidence type="ECO:0000256" key="2">
    <source>
        <dbReference type="ARBA" id="ARBA00022679"/>
    </source>
</evidence>
<dbReference type="EMBL" id="CP060715">
    <property type="protein sequence ID" value="QNN60328.1"/>
    <property type="molecule type" value="Genomic_DNA"/>
</dbReference>
<feature type="binding site" evidence="4">
    <location>
        <begin position="85"/>
        <end position="88"/>
    </location>
    <ligand>
        <name>(6R)-10-formyltetrahydrofolate</name>
        <dbReference type="ChEBI" id="CHEBI:195366"/>
    </ligand>
</feature>
<keyword evidence="3 4" id="KW-0658">Purine biosynthesis</keyword>
<organism evidence="6 7">
    <name type="scientific">Erysipelothrix inopinata</name>
    <dbReference type="NCBI Taxonomy" id="225084"/>
    <lineage>
        <taxon>Bacteria</taxon>
        <taxon>Bacillati</taxon>
        <taxon>Bacillota</taxon>
        <taxon>Erysipelotrichia</taxon>
        <taxon>Erysipelotrichales</taxon>
        <taxon>Erysipelotrichaceae</taxon>
        <taxon>Erysipelothrix</taxon>
    </lineage>
</organism>
<dbReference type="Proteomes" id="UP000515928">
    <property type="component" value="Chromosome"/>
</dbReference>
<comment type="function">
    <text evidence="4">Catalyzes the transfer of a formyl group from 10-formyltetrahydrofolate to 5-phospho-ribosyl-glycinamide (GAR), producing 5-phospho-ribosyl-N-formylglycinamide (FGAR) and tetrahydrofolate.</text>
</comment>
<dbReference type="PANTHER" id="PTHR43369:SF2">
    <property type="entry name" value="PHOSPHORIBOSYLGLYCINAMIDE FORMYLTRANSFERASE"/>
    <property type="match status" value="1"/>
</dbReference>
<proteinExistence type="inferred from homology"/>
<dbReference type="CDD" id="cd08645">
    <property type="entry name" value="FMT_core_GART"/>
    <property type="match status" value="1"/>
</dbReference>
<dbReference type="KEGG" id="eio:H9L01_08105"/>
<dbReference type="GO" id="GO:0004644">
    <property type="term" value="F:phosphoribosylglycinamide formyltransferase activity"/>
    <property type="evidence" value="ECO:0007669"/>
    <property type="project" value="UniProtKB-UniRule"/>
</dbReference>
<feature type="binding site" evidence="4">
    <location>
        <begin position="16"/>
        <end position="18"/>
    </location>
    <ligand>
        <name>N(1)-(5-phospho-beta-D-ribosyl)glycinamide</name>
        <dbReference type="ChEBI" id="CHEBI:143788"/>
    </ligand>
</feature>
<evidence type="ECO:0000256" key="4">
    <source>
        <dbReference type="HAMAP-Rule" id="MF_01930"/>
    </source>
</evidence>
<evidence type="ECO:0000256" key="3">
    <source>
        <dbReference type="ARBA" id="ARBA00022755"/>
    </source>
</evidence>
<dbReference type="PANTHER" id="PTHR43369">
    <property type="entry name" value="PHOSPHORIBOSYLGLYCINAMIDE FORMYLTRANSFERASE"/>
    <property type="match status" value="1"/>
</dbReference>
<dbReference type="NCBIfam" id="TIGR00639">
    <property type="entry name" value="PurN"/>
    <property type="match status" value="1"/>
</dbReference>
<dbReference type="InterPro" id="IPR004607">
    <property type="entry name" value="GART"/>
</dbReference>
<dbReference type="Gene3D" id="3.40.50.170">
    <property type="entry name" value="Formyl transferase, N-terminal domain"/>
    <property type="match status" value="1"/>
</dbReference>
<dbReference type="Pfam" id="PF00551">
    <property type="entry name" value="Formyl_trans_N"/>
    <property type="match status" value="1"/>
</dbReference>
<sequence>MSKIRHKLVVMISGNGSNLQALLDSDAYCGDIVLVVSNNANAYGLVRAQKQGIETFVPDKHNYDEFLNKKLDEVQPDGIILAGYLKIVPQQIVKQYQNKIINIHPSLIPSFCGKGYYGAKVAQVALDYGVRYTGVTTHFVSEQADEGPIIFQEIVAINSEDTVTSLTNRVLEIEHALIVKTVVYFCNHCLKVDGRHVLIGGQHEA</sequence>
<comment type="similarity">
    <text evidence="4">Belongs to the GART family.</text>
</comment>
<dbReference type="InterPro" id="IPR036477">
    <property type="entry name" value="Formyl_transf_N_sf"/>
</dbReference>
<reference evidence="6 7" key="1">
    <citation type="submission" date="2020-08" db="EMBL/GenBank/DDBJ databases">
        <title>Genome sequence of Erysipelothrix inopinata DSM 15511T.</title>
        <authorList>
            <person name="Hyun D.-W."/>
            <person name="Bae J.-W."/>
        </authorList>
    </citation>
    <scope>NUCLEOTIDE SEQUENCE [LARGE SCALE GENOMIC DNA]</scope>
    <source>
        <strain evidence="6 7">DSM 15511</strain>
    </source>
</reference>
<feature type="binding site" evidence="4">
    <location>
        <position position="102"/>
    </location>
    <ligand>
        <name>(6R)-10-formyltetrahydrofolate</name>
        <dbReference type="ChEBI" id="CHEBI:195366"/>
    </ligand>
</feature>
<comment type="catalytic activity">
    <reaction evidence="4">
        <text>N(1)-(5-phospho-beta-D-ribosyl)glycinamide + (6R)-10-formyltetrahydrofolate = N(2)-formyl-N(1)-(5-phospho-beta-D-ribosyl)glycinamide + (6S)-5,6,7,8-tetrahydrofolate + H(+)</text>
        <dbReference type="Rhea" id="RHEA:15053"/>
        <dbReference type="ChEBI" id="CHEBI:15378"/>
        <dbReference type="ChEBI" id="CHEBI:57453"/>
        <dbReference type="ChEBI" id="CHEBI:143788"/>
        <dbReference type="ChEBI" id="CHEBI:147286"/>
        <dbReference type="ChEBI" id="CHEBI:195366"/>
        <dbReference type="EC" id="2.1.2.2"/>
    </reaction>
</comment>
<accession>A0A7G9RXK3</accession>
<comment type="pathway">
    <text evidence="1 4">Purine metabolism; IMP biosynthesis via de novo pathway; N(2)-formyl-N(1)-(5-phospho-D-ribosyl)glycinamide from N(1)-(5-phospho-D-ribosyl)glycinamide (10-formyl THF route): step 1/1.</text>
</comment>
<dbReference type="InterPro" id="IPR002376">
    <property type="entry name" value="Formyl_transf_N"/>
</dbReference>
<evidence type="ECO:0000256" key="1">
    <source>
        <dbReference type="ARBA" id="ARBA00005054"/>
    </source>
</evidence>
<dbReference type="SUPFAM" id="SSF53328">
    <property type="entry name" value="Formyltransferase"/>
    <property type="match status" value="1"/>
</dbReference>
<dbReference type="UniPathway" id="UPA00074">
    <property type="reaction ID" value="UER00126"/>
</dbReference>
<feature type="domain" description="Formyl transferase N-terminal" evidence="5">
    <location>
        <begin position="7"/>
        <end position="182"/>
    </location>
</feature>
<evidence type="ECO:0000259" key="5">
    <source>
        <dbReference type="Pfam" id="PF00551"/>
    </source>
</evidence>
<dbReference type="AlphaFoldDB" id="A0A7G9RXK3"/>